<dbReference type="EMBL" id="GG682932">
    <property type="protein sequence ID" value="EER02648.1"/>
    <property type="molecule type" value="Genomic_DNA"/>
</dbReference>
<reference evidence="2 3" key="1">
    <citation type="submission" date="2008-07" db="EMBL/GenBank/DDBJ databases">
        <authorList>
            <person name="El-Sayed N."/>
            <person name="Caler E."/>
            <person name="Inman J."/>
            <person name="Amedeo P."/>
            <person name="Hass B."/>
            <person name="Wortman J."/>
        </authorList>
    </citation>
    <scope>NUCLEOTIDE SEQUENCE [LARGE SCALE GENOMIC DNA]</scope>
    <source>
        <strain evidence="2">ATCC 50983</strain>
        <strain evidence="3">ATCC 50983 / TXsc</strain>
    </source>
</reference>
<evidence type="ECO:0000313" key="1">
    <source>
        <dbReference type="EMBL" id="EER02648.1"/>
    </source>
</evidence>
<dbReference type="Proteomes" id="UP000007800">
    <property type="component" value="Unassembled WGS sequence"/>
</dbReference>
<evidence type="ECO:0008006" key="4">
    <source>
        <dbReference type="Google" id="ProtNLM"/>
    </source>
</evidence>
<proteinExistence type="predicted"/>
<gene>
    <name evidence="2" type="ORF">Pmar_PMAR005607</name>
    <name evidence="1" type="ORF">Pmar_PMAR027162</name>
</gene>
<feature type="non-terminal residue" evidence="2">
    <location>
        <position position="75"/>
    </location>
</feature>
<dbReference type="RefSeq" id="XP_002769930.1">
    <property type="nucleotide sequence ID" value="XM_002769884.1"/>
</dbReference>
<accession>C5LGT7</accession>
<feature type="non-terminal residue" evidence="2">
    <location>
        <position position="1"/>
    </location>
</feature>
<name>C5LGT7_PERM5</name>
<dbReference type="RefSeq" id="XP_002772240.1">
    <property type="nucleotide sequence ID" value="XM_002772194.1"/>
</dbReference>
<evidence type="ECO:0000313" key="3">
    <source>
        <dbReference type="Proteomes" id="UP000007800"/>
    </source>
</evidence>
<evidence type="ECO:0000313" key="2">
    <source>
        <dbReference type="EMBL" id="EER04056.1"/>
    </source>
</evidence>
<dbReference type="Gene3D" id="3.10.10.10">
    <property type="entry name" value="HIV Type 1 Reverse Transcriptase, subunit A, domain 1"/>
    <property type="match status" value="1"/>
</dbReference>
<dbReference type="AlphaFoldDB" id="C5LGT7"/>
<dbReference type="SUPFAM" id="SSF56672">
    <property type="entry name" value="DNA/RNA polymerases"/>
    <property type="match status" value="1"/>
</dbReference>
<dbReference type="Gene3D" id="3.30.70.270">
    <property type="match status" value="1"/>
</dbReference>
<organism evidence="3">
    <name type="scientific">Perkinsus marinus (strain ATCC 50983 / TXsc)</name>
    <dbReference type="NCBI Taxonomy" id="423536"/>
    <lineage>
        <taxon>Eukaryota</taxon>
        <taxon>Sar</taxon>
        <taxon>Alveolata</taxon>
        <taxon>Perkinsozoa</taxon>
        <taxon>Perkinsea</taxon>
        <taxon>Perkinsida</taxon>
        <taxon>Perkinsidae</taxon>
        <taxon>Perkinsus</taxon>
    </lineage>
</organism>
<sequence length="75" mass="8919">LDVRRAYPSLRIRDDLSWYQCLKYKGRCYRLVRLGFGASCAPRLLKNVLDFILQNYPSTLRYFDDILVTRLNTQS</sequence>
<dbReference type="InterPro" id="IPR043502">
    <property type="entry name" value="DNA/RNA_pol_sf"/>
</dbReference>
<protein>
    <recommendedName>
        <fullName evidence="4">Reverse transcriptase domain-containing protein</fullName>
    </recommendedName>
</protein>
<dbReference type="EMBL" id="GG681893">
    <property type="protein sequence ID" value="EER04056.1"/>
    <property type="molecule type" value="Genomic_DNA"/>
</dbReference>
<dbReference type="GeneID" id="9045143"/>
<dbReference type="GeneID" id="9047990"/>
<keyword evidence="3" id="KW-1185">Reference proteome</keyword>
<dbReference type="OrthoDB" id="10052901at2759"/>
<dbReference type="InterPro" id="IPR043128">
    <property type="entry name" value="Rev_trsase/Diguanyl_cyclase"/>
</dbReference>